<evidence type="ECO:0000256" key="3">
    <source>
        <dbReference type="SAM" id="SignalP"/>
    </source>
</evidence>
<dbReference type="Gene3D" id="3.40.50.410">
    <property type="entry name" value="von Willebrand factor, type A domain"/>
    <property type="match status" value="1"/>
</dbReference>
<name>A0A8B7XHQ6_ACAPL</name>
<dbReference type="SUPFAM" id="SSF53300">
    <property type="entry name" value="vWA-like"/>
    <property type="match status" value="1"/>
</dbReference>
<evidence type="ECO:0000256" key="2">
    <source>
        <dbReference type="SAM" id="Phobius"/>
    </source>
</evidence>
<keyword evidence="2" id="KW-1133">Transmembrane helix</keyword>
<feature type="transmembrane region" description="Helical" evidence="2">
    <location>
        <begin position="1028"/>
        <end position="1052"/>
    </location>
</feature>
<sequence>MLTGNRSTGGILLGLIAFILNVALVSSSFTKPDWVELLDNGYSGVVVAIHDDVPESMELILAVKELFSNASRYLYRATKRRAFFKNVTIVIPQAWAWSAHYGPSRGHHHDVIVMPANQHWAPDPYTNQYQGCGERGISIRLGADFLLDPLVEKYYGPRGRLLVHEWGYYRWGLFNEYPDPVTEPDVQEEFYFSTISNKFQGISCSSGFPSQALAFDLHSNRYWTCAGNDTVGYEEGCAHVTTDDGDVTQPTGSIMYGRHFYNWVVNFCDSDDTDRPGSLHDREAPTRHNRLCGGRSCWDIMRQHNDFKDDANLPRNVDDAELQPTFNLVQARDKRVVLLIDSSSSMRYDNRFDRLRSAAAHFIQSVADNSSHVGIVHFNEVAHICSGLVQIRSESDRQFLLDSLPIVSGNSSTNYSKGLLVSLQVLSFEGTRSAAGGIVLLFADGGDNDQAATDDAVVKLVEDNVIVDTVALARNPRTFPDIAAKTGGTSFHFQTDLVGLVPSLYQAFAGLMIRSQSEHDSKRRIIISSFNVDLARGDEQTRNFSLDDSVGRKTEVLFTWTEQDSIDTDIILTSPSGVNFNSTYLGYQNRTDFKYLTFSIQGTAETGPWEVRMRNPSGSDAVMITTIVTSYARSDDVEPIVVAPMLSSYKIDAASGQRLSLFAEVRQGLRPVVGARVVATVYPPGGYPERIVELLDNGAGADVRRNDGVYTRYYVDQPNQKGFNTVQVTVNNGPNTTALNVTSQPRIVADISPKEYAGFPKIGNFRIFAPGTKPRQLQGTPVTDLSRQAAGITAYYASVLSSPGYVLPPCRVQDLRAVETWYRDGWMTVTLSWTAPGEDADRGTASLYDIRYAQNVATIVDNFDSATPVSTSDVLRGNMTQPRASMNAERFTVRVPIGESATSSPASSVIFALKAADGDGRFSEMSNVARATFRSFVPEPALPSPSTESAVSFSTSPPESSIGTVQSTSSGDVNQQTSEQRNEETPTAKSTSVLDGAVTAALLSTAVSGGYTRTHTCTTVQSLQLNSVTVAAVAVCVVVVVSSALIAGMLYIKWKHYQSRMVRVTNIKSNADQEHEGEGQGSGFYRLSSTSSTENNTTHC</sequence>
<reference evidence="6" key="1">
    <citation type="submission" date="2025-08" db="UniProtKB">
        <authorList>
            <consortium name="RefSeq"/>
        </authorList>
    </citation>
    <scope>IDENTIFICATION</scope>
</reference>
<protein>
    <submittedName>
        <fullName evidence="6">Calcium-activated chloride channel regulator 4-like</fullName>
    </submittedName>
</protein>
<feature type="domain" description="VWFA" evidence="4">
    <location>
        <begin position="335"/>
        <end position="508"/>
    </location>
</feature>
<dbReference type="CDD" id="cd00198">
    <property type="entry name" value="vWFA"/>
    <property type="match status" value="1"/>
</dbReference>
<feature type="compositionally biased region" description="Polar residues" evidence="1">
    <location>
        <begin position="944"/>
        <end position="979"/>
    </location>
</feature>
<dbReference type="OrthoDB" id="687730at2759"/>
<dbReference type="Pfam" id="PF08434">
    <property type="entry name" value="CLCA"/>
    <property type="match status" value="1"/>
</dbReference>
<dbReference type="InterPro" id="IPR002035">
    <property type="entry name" value="VWF_A"/>
</dbReference>
<dbReference type="KEGG" id="aplc:110973650"/>
<feature type="region of interest" description="Disordered" evidence="1">
    <location>
        <begin position="938"/>
        <end position="991"/>
    </location>
</feature>
<dbReference type="Proteomes" id="UP000694845">
    <property type="component" value="Unplaced"/>
</dbReference>
<dbReference type="PANTHER" id="PTHR10579">
    <property type="entry name" value="CALCIUM-ACTIVATED CHLORIDE CHANNEL REGULATOR"/>
    <property type="match status" value="1"/>
</dbReference>
<keyword evidence="5" id="KW-1185">Reference proteome</keyword>
<feature type="compositionally biased region" description="Low complexity" evidence="1">
    <location>
        <begin position="1088"/>
        <end position="1100"/>
    </location>
</feature>
<dbReference type="AlphaFoldDB" id="A0A8B7XHQ6"/>
<feature type="signal peptide" evidence="3">
    <location>
        <begin position="1"/>
        <end position="27"/>
    </location>
</feature>
<keyword evidence="2" id="KW-0812">Transmembrane</keyword>
<feature type="chain" id="PRO_5034355950" evidence="3">
    <location>
        <begin position="28"/>
        <end position="1100"/>
    </location>
</feature>
<dbReference type="PROSITE" id="PS50234">
    <property type="entry name" value="VWFA"/>
    <property type="match status" value="1"/>
</dbReference>
<dbReference type="InterPro" id="IPR013642">
    <property type="entry name" value="CLCA_N"/>
</dbReference>
<keyword evidence="3" id="KW-0732">Signal</keyword>
<dbReference type="SMART" id="SM00327">
    <property type="entry name" value="VWA"/>
    <property type="match status" value="1"/>
</dbReference>
<evidence type="ECO:0000256" key="1">
    <source>
        <dbReference type="SAM" id="MobiDB-lite"/>
    </source>
</evidence>
<evidence type="ECO:0000313" key="5">
    <source>
        <dbReference type="Proteomes" id="UP000694845"/>
    </source>
</evidence>
<evidence type="ECO:0000259" key="4">
    <source>
        <dbReference type="PROSITE" id="PS50234"/>
    </source>
</evidence>
<dbReference type="Pfam" id="PF00092">
    <property type="entry name" value="VWA"/>
    <property type="match status" value="1"/>
</dbReference>
<dbReference type="OMA" id="YEEGCAH"/>
<organism evidence="5 6">
    <name type="scientific">Acanthaster planci</name>
    <name type="common">Crown-of-thorns starfish</name>
    <dbReference type="NCBI Taxonomy" id="133434"/>
    <lineage>
        <taxon>Eukaryota</taxon>
        <taxon>Metazoa</taxon>
        <taxon>Echinodermata</taxon>
        <taxon>Eleutherozoa</taxon>
        <taxon>Asterozoa</taxon>
        <taxon>Asteroidea</taxon>
        <taxon>Valvatacea</taxon>
        <taxon>Valvatida</taxon>
        <taxon>Acanthasteridae</taxon>
        <taxon>Acanthaster</taxon>
    </lineage>
</organism>
<evidence type="ECO:0000313" key="6">
    <source>
        <dbReference type="RefSeq" id="XP_022080328.1"/>
    </source>
</evidence>
<dbReference type="GeneID" id="110973650"/>
<dbReference type="InterPro" id="IPR051266">
    <property type="entry name" value="CLCR"/>
</dbReference>
<feature type="region of interest" description="Disordered" evidence="1">
    <location>
        <begin position="1072"/>
        <end position="1100"/>
    </location>
</feature>
<dbReference type="PANTHER" id="PTHR10579:SF177">
    <property type="entry name" value="CALCIUM-ACTIVATED CHLORIDE CHANNEL REGULATOR 4-LIKE PROTEIN"/>
    <property type="match status" value="1"/>
</dbReference>
<gene>
    <name evidence="6" type="primary">LOC110973650</name>
</gene>
<dbReference type="RefSeq" id="XP_022080328.1">
    <property type="nucleotide sequence ID" value="XM_022224636.1"/>
</dbReference>
<dbReference type="InterPro" id="IPR036465">
    <property type="entry name" value="vWFA_dom_sf"/>
</dbReference>
<keyword evidence="2" id="KW-0472">Membrane</keyword>
<proteinExistence type="predicted"/>
<accession>A0A8B7XHQ6</accession>